<dbReference type="EMBL" id="JANRMS010003582">
    <property type="protein sequence ID" value="KAJ3517308.1"/>
    <property type="molecule type" value="Genomic_DNA"/>
</dbReference>
<dbReference type="Proteomes" id="UP001148629">
    <property type="component" value="Unassembled WGS sequence"/>
</dbReference>
<comment type="caution">
    <text evidence="1">The sequence shown here is derived from an EMBL/GenBank/DDBJ whole genome shotgun (WGS) entry which is preliminary data.</text>
</comment>
<gene>
    <name evidence="1" type="ORF">NM208_g14721</name>
</gene>
<evidence type="ECO:0000313" key="2">
    <source>
        <dbReference type="Proteomes" id="UP001148629"/>
    </source>
</evidence>
<accession>A0ACC1RHR4</accession>
<sequence>MPRAALSVVSTQPLRPSPLKREVALSVIFMLAFERCQMFSKVLERLRTNAATQIATETATTGRASGIFLQGIQAVNPIVVVPGVRPFPERRTGKQNGRQKSDIMTHQPLKYVATLTVTKTAVTGTKEMEVSGPRLADLVMALPLHSRI</sequence>
<reference evidence="1" key="1">
    <citation type="submission" date="2022-08" db="EMBL/GenBank/DDBJ databases">
        <title>Genome Sequence of Fusarium decemcellulare.</title>
        <authorList>
            <person name="Buettner E."/>
        </authorList>
    </citation>
    <scope>NUCLEOTIDE SEQUENCE</scope>
    <source>
        <strain evidence="1">Babe19</strain>
    </source>
</reference>
<keyword evidence="2" id="KW-1185">Reference proteome</keyword>
<proteinExistence type="predicted"/>
<name>A0ACC1RHR4_9HYPO</name>
<protein>
    <submittedName>
        <fullName evidence="1">Uncharacterized protein</fullName>
    </submittedName>
</protein>
<organism evidence="1 2">
    <name type="scientific">Fusarium decemcellulare</name>
    <dbReference type="NCBI Taxonomy" id="57161"/>
    <lineage>
        <taxon>Eukaryota</taxon>
        <taxon>Fungi</taxon>
        <taxon>Dikarya</taxon>
        <taxon>Ascomycota</taxon>
        <taxon>Pezizomycotina</taxon>
        <taxon>Sordariomycetes</taxon>
        <taxon>Hypocreomycetidae</taxon>
        <taxon>Hypocreales</taxon>
        <taxon>Nectriaceae</taxon>
        <taxon>Fusarium</taxon>
        <taxon>Fusarium decemcellulare species complex</taxon>
    </lineage>
</organism>
<evidence type="ECO:0000313" key="1">
    <source>
        <dbReference type="EMBL" id="KAJ3517308.1"/>
    </source>
</evidence>